<dbReference type="AlphaFoldDB" id="A0A8T2WIP4"/>
<accession>A0A8T2WIP4</accession>
<name>A0A8T2WIP4_POPDE</name>
<organism evidence="2 3">
    <name type="scientific">Populus deltoides</name>
    <name type="common">Eastern poplar</name>
    <name type="synonym">Eastern cottonwood</name>
    <dbReference type="NCBI Taxonomy" id="3696"/>
    <lineage>
        <taxon>Eukaryota</taxon>
        <taxon>Viridiplantae</taxon>
        <taxon>Streptophyta</taxon>
        <taxon>Embryophyta</taxon>
        <taxon>Tracheophyta</taxon>
        <taxon>Spermatophyta</taxon>
        <taxon>Magnoliopsida</taxon>
        <taxon>eudicotyledons</taxon>
        <taxon>Gunneridae</taxon>
        <taxon>Pentapetalae</taxon>
        <taxon>rosids</taxon>
        <taxon>fabids</taxon>
        <taxon>Malpighiales</taxon>
        <taxon>Salicaceae</taxon>
        <taxon>Saliceae</taxon>
        <taxon>Populus</taxon>
    </lineage>
</organism>
<protein>
    <recommendedName>
        <fullName evidence="4">Protein kinase domain-containing protein</fullName>
    </recommendedName>
</protein>
<evidence type="ECO:0000313" key="2">
    <source>
        <dbReference type="EMBL" id="KAH8480023.1"/>
    </source>
</evidence>
<dbReference type="SUPFAM" id="SSF56112">
    <property type="entry name" value="Protein kinase-like (PK-like)"/>
    <property type="match status" value="1"/>
</dbReference>
<keyword evidence="1" id="KW-0812">Transmembrane</keyword>
<dbReference type="Gene3D" id="3.30.200.20">
    <property type="entry name" value="Phosphorylase Kinase, domain 1"/>
    <property type="match status" value="1"/>
</dbReference>
<feature type="non-terminal residue" evidence="2">
    <location>
        <position position="1"/>
    </location>
</feature>
<evidence type="ECO:0008006" key="4">
    <source>
        <dbReference type="Google" id="ProtNLM"/>
    </source>
</evidence>
<dbReference type="EMBL" id="JACEGQ020000019">
    <property type="protein sequence ID" value="KAH8480023.1"/>
    <property type="molecule type" value="Genomic_DNA"/>
</dbReference>
<dbReference type="Proteomes" id="UP000807159">
    <property type="component" value="Chromosome 19"/>
</dbReference>
<keyword evidence="3" id="KW-1185">Reference proteome</keyword>
<keyword evidence="1" id="KW-0472">Membrane</keyword>
<reference evidence="2" key="1">
    <citation type="journal article" date="2021" name="J. Hered.">
        <title>Genome Assembly of Salicaceae Populus deltoides (Eastern Cottonwood) I-69 Based on Nanopore Sequencing and Hi-C Technologies.</title>
        <authorList>
            <person name="Bai S."/>
            <person name="Wu H."/>
            <person name="Zhang J."/>
            <person name="Pan Z."/>
            <person name="Zhao W."/>
            <person name="Li Z."/>
            <person name="Tong C."/>
        </authorList>
    </citation>
    <scope>NUCLEOTIDE SEQUENCE</scope>
    <source>
        <tissue evidence="2">Leaf</tissue>
    </source>
</reference>
<gene>
    <name evidence="2" type="ORF">H0E87_030298</name>
</gene>
<comment type="caution">
    <text evidence="2">The sequence shown here is derived from an EMBL/GenBank/DDBJ whole genome shotgun (WGS) entry which is preliminary data.</text>
</comment>
<dbReference type="InterPro" id="IPR011009">
    <property type="entry name" value="Kinase-like_dom_sf"/>
</dbReference>
<proteinExistence type="predicted"/>
<feature type="transmembrane region" description="Helical" evidence="1">
    <location>
        <begin position="64"/>
        <end position="83"/>
    </location>
</feature>
<evidence type="ECO:0000256" key="1">
    <source>
        <dbReference type="SAM" id="Phobius"/>
    </source>
</evidence>
<keyword evidence="1" id="KW-1133">Transmembrane helix</keyword>
<evidence type="ECO:0000313" key="3">
    <source>
        <dbReference type="Proteomes" id="UP000807159"/>
    </source>
</evidence>
<sequence>IIEGSFTGTSTSIGVEAGNGDTELNIFSLNRIQAATNDFSEDNRLGEGGFGTVYKVLFPLLGNAANLVDFSYFPFLILLSFLMM</sequence>